<comment type="subcellular location">
    <subcellularLocation>
        <location evidence="1">Cell outer membrane</location>
    </subcellularLocation>
</comment>
<feature type="region of interest" description="Disordered" evidence="5">
    <location>
        <begin position="609"/>
        <end position="652"/>
    </location>
</feature>
<dbReference type="InterPro" id="IPR050330">
    <property type="entry name" value="Bact_OuterMem_StrucFunc"/>
</dbReference>
<evidence type="ECO:0000256" key="2">
    <source>
        <dbReference type="ARBA" id="ARBA00023136"/>
    </source>
</evidence>
<dbReference type="PRINTS" id="PR01021">
    <property type="entry name" value="OMPADOMAIN"/>
</dbReference>
<dbReference type="PANTHER" id="PTHR30329">
    <property type="entry name" value="STATOR ELEMENT OF FLAGELLAR MOTOR COMPLEX"/>
    <property type="match status" value="1"/>
</dbReference>
<dbReference type="SUPFAM" id="SSF103088">
    <property type="entry name" value="OmpA-like"/>
    <property type="match status" value="1"/>
</dbReference>
<reference evidence="8 9" key="1">
    <citation type="submission" date="2017-03" db="EMBL/GenBank/DDBJ databases">
        <authorList>
            <person name="Afonso C.L."/>
            <person name="Miller P.J."/>
            <person name="Scott M.A."/>
            <person name="Spackman E."/>
            <person name="Goraichik I."/>
            <person name="Dimitrov K.M."/>
            <person name="Suarez D.L."/>
            <person name="Swayne D.E."/>
        </authorList>
    </citation>
    <scope>NUCLEOTIDE SEQUENCE [LARGE SCALE GENOMIC DNA]</scope>
    <source>
        <strain evidence="8 9">CECT 7450</strain>
    </source>
</reference>
<evidence type="ECO:0000256" key="5">
    <source>
        <dbReference type="SAM" id="MobiDB-lite"/>
    </source>
</evidence>
<dbReference type="Gene3D" id="3.40.1520.20">
    <property type="match status" value="2"/>
</dbReference>
<evidence type="ECO:0000256" key="1">
    <source>
        <dbReference type="ARBA" id="ARBA00004442"/>
    </source>
</evidence>
<dbReference type="Pfam" id="PF00691">
    <property type="entry name" value="OmpA"/>
    <property type="match status" value="1"/>
</dbReference>
<keyword evidence="2 4" id="KW-0472">Membrane</keyword>
<dbReference type="EMBL" id="FWFX01000001">
    <property type="protein sequence ID" value="SLN14748.1"/>
    <property type="molecule type" value="Genomic_DNA"/>
</dbReference>
<proteinExistence type="predicted"/>
<evidence type="ECO:0000259" key="7">
    <source>
        <dbReference type="PROSITE" id="PS51123"/>
    </source>
</evidence>
<evidence type="ECO:0000256" key="3">
    <source>
        <dbReference type="ARBA" id="ARBA00023237"/>
    </source>
</evidence>
<dbReference type="PROSITE" id="PS51123">
    <property type="entry name" value="OMPA_2"/>
    <property type="match status" value="1"/>
</dbReference>
<dbReference type="Proteomes" id="UP000193061">
    <property type="component" value="Unassembled WGS sequence"/>
</dbReference>
<feature type="compositionally biased region" description="Acidic residues" evidence="5">
    <location>
        <begin position="636"/>
        <end position="652"/>
    </location>
</feature>
<sequence>MRLSSTFAIALLFAGAAGLCVVGANFAVSAVEDGSRQAVDKELTAQDLNWTEVDANGLQIFLAGTAPSEAARFNALTAAGGVVDAARVIDQMLVADSIVSAPPRFSIEILRHDQGISLIGLIPIETDREALIAEIEDATDGEPIADLLEAADYPVPATWEDALDFAVRSLEDLPRTKISVEADHVSVTAMAEGRAEKATLESDLARDVPRDVRLKLDISAPRPVITPFTLRFVIENGTARFDACSADSEKARNAIIKAAGQAGVDGKIDCTIGLGVPSPNWAKAAELAIGAVADFQGGSVTFSDADVSLIAHEGVSQNHFDDVVGQLETSLPDVFTLHATLPEQVVLDADNTPEFVATLSPEGLVQIRGQVGSERSRQTVDSLAKARFASDVVRTQARLAEALPHNWPVRTLTGIEALAYLSSGAVTVTPDSLSVQGKTGQPDASAKVSAMLADKLGEGAQFDINISYIEALDPVASLPTPDECEDRVGQMQRGRKINFEPGSPNVDEQSGDILDDIAEILKECGKIKLEIGGHTDSQGREEMNQQLSQTRAQAILNELRERRVLTSSFTAVGYGESQPIEDNKTEEGREANRRIEFKLIRPAPIVEEESTLDAIAEPVDQPLEAGAEREATQETQAEEDQAEEGEATDEQN</sequence>
<feature type="signal peptide" evidence="6">
    <location>
        <begin position="1"/>
        <end position="26"/>
    </location>
</feature>
<keyword evidence="6" id="KW-0732">Signal</keyword>
<organism evidence="8 9">
    <name type="scientific">Roseovarius albus</name>
    <dbReference type="NCBI Taxonomy" id="1247867"/>
    <lineage>
        <taxon>Bacteria</taxon>
        <taxon>Pseudomonadati</taxon>
        <taxon>Pseudomonadota</taxon>
        <taxon>Alphaproteobacteria</taxon>
        <taxon>Rhodobacterales</taxon>
        <taxon>Roseobacteraceae</taxon>
        <taxon>Roseovarius</taxon>
    </lineage>
</organism>
<dbReference type="InterPro" id="IPR006665">
    <property type="entry name" value="OmpA-like"/>
</dbReference>
<gene>
    <name evidence="8" type="primary">oprF_1</name>
    <name evidence="8" type="ORF">ROA7450_00299</name>
</gene>
<dbReference type="PANTHER" id="PTHR30329:SF21">
    <property type="entry name" value="LIPOPROTEIN YIAD-RELATED"/>
    <property type="match status" value="1"/>
</dbReference>
<dbReference type="CDD" id="cd07185">
    <property type="entry name" value="OmpA_C-like"/>
    <property type="match status" value="1"/>
</dbReference>
<keyword evidence="9" id="KW-1185">Reference proteome</keyword>
<dbReference type="AlphaFoldDB" id="A0A1X6Y9H0"/>
<feature type="chain" id="PRO_5013367221" evidence="6">
    <location>
        <begin position="27"/>
        <end position="652"/>
    </location>
</feature>
<keyword evidence="3" id="KW-0998">Cell outer membrane</keyword>
<evidence type="ECO:0000256" key="4">
    <source>
        <dbReference type="PROSITE-ProRule" id="PRU00473"/>
    </source>
</evidence>
<accession>A0A1X6Y9H0</accession>
<evidence type="ECO:0000256" key="6">
    <source>
        <dbReference type="SAM" id="SignalP"/>
    </source>
</evidence>
<dbReference type="InterPro" id="IPR006664">
    <property type="entry name" value="OMP_bac"/>
</dbReference>
<dbReference type="RefSeq" id="WP_085803840.1">
    <property type="nucleotide sequence ID" value="NZ_FWFX01000001.1"/>
</dbReference>
<protein>
    <submittedName>
        <fullName evidence="8">Outer membrane porin F</fullName>
    </submittedName>
</protein>
<feature type="domain" description="OmpA-like" evidence="7">
    <location>
        <begin position="486"/>
        <end position="603"/>
    </location>
</feature>
<dbReference type="InterPro" id="IPR036737">
    <property type="entry name" value="OmpA-like_sf"/>
</dbReference>
<evidence type="ECO:0000313" key="9">
    <source>
        <dbReference type="Proteomes" id="UP000193061"/>
    </source>
</evidence>
<dbReference type="Gene3D" id="3.30.1330.60">
    <property type="entry name" value="OmpA-like domain"/>
    <property type="match status" value="1"/>
</dbReference>
<dbReference type="GO" id="GO:0009279">
    <property type="term" value="C:cell outer membrane"/>
    <property type="evidence" value="ECO:0007669"/>
    <property type="project" value="UniProtKB-SubCell"/>
</dbReference>
<evidence type="ECO:0000313" key="8">
    <source>
        <dbReference type="EMBL" id="SLN14748.1"/>
    </source>
</evidence>
<dbReference type="OrthoDB" id="5525824at2"/>
<name>A0A1X6Y9H0_9RHOB</name>